<accession>A0A150QKB6</accession>
<proteinExistence type="predicted"/>
<dbReference type="OrthoDB" id="5464689at2"/>
<evidence type="ECO:0000313" key="4">
    <source>
        <dbReference type="Proteomes" id="UP000075260"/>
    </source>
</evidence>
<dbReference type="Proteomes" id="UP000075260">
    <property type="component" value="Unassembled WGS sequence"/>
</dbReference>
<dbReference type="GO" id="GO:0003677">
    <property type="term" value="F:DNA binding"/>
    <property type="evidence" value="ECO:0007669"/>
    <property type="project" value="UniProtKB-KW"/>
</dbReference>
<dbReference type="EMBL" id="JEMA01000571">
    <property type="protein sequence ID" value="KYF68447.1"/>
    <property type="molecule type" value="Genomic_DNA"/>
</dbReference>
<keyword evidence="1" id="KW-0238">DNA-binding</keyword>
<evidence type="ECO:0000313" key="3">
    <source>
        <dbReference type="EMBL" id="KYF68447.1"/>
    </source>
</evidence>
<gene>
    <name evidence="3" type="ORF">BE15_10645</name>
</gene>
<feature type="domain" description="AraC-type transcription regulator ligand-binding" evidence="2">
    <location>
        <begin position="12"/>
        <end position="195"/>
    </location>
</feature>
<reference evidence="3 4" key="1">
    <citation type="submission" date="2014-02" db="EMBL/GenBank/DDBJ databases">
        <title>The small core and large imbalanced accessory genome model reveals a collaborative survival strategy of Sorangium cellulosum strains in nature.</title>
        <authorList>
            <person name="Han K."/>
            <person name="Peng R."/>
            <person name="Blom J."/>
            <person name="Li Y.-Z."/>
        </authorList>
    </citation>
    <scope>NUCLEOTIDE SEQUENCE [LARGE SCALE GENOMIC DNA]</scope>
    <source>
        <strain evidence="3 4">So0008-312</strain>
    </source>
</reference>
<evidence type="ECO:0000256" key="1">
    <source>
        <dbReference type="ARBA" id="ARBA00023125"/>
    </source>
</evidence>
<sequence length="296" mass="29643">MVDESSRETAADPLSGVLEAVRLRGSVFGAGELGAPWGVQTPGIPELVCYVVVRGAAHLALLDAPQAQVAIASGDVVLVAAGRAHALRDSPGSAVVSFDELRRAAGDGPGPLRWGGSGPRTTLVCGSLAIDEAGRALLGSALPGFLHLPAEAAGPGLLGVLGALASEVAAPRPGSGAALTRLAELVFIHALRASIARGVAGAGWLLPPPSEAGPARCARMSWGSCSRHGRRDSPTHPRAGLLFLLPPGFFSVSTASALLPARAPRAAGSTLASAAHARSGRVALIHAGSTTPGAER</sequence>
<dbReference type="Pfam" id="PF12852">
    <property type="entry name" value="Cupin_6"/>
    <property type="match status" value="1"/>
</dbReference>
<dbReference type="InterPro" id="IPR032783">
    <property type="entry name" value="AraC_lig"/>
</dbReference>
<comment type="caution">
    <text evidence="3">The sequence shown here is derived from an EMBL/GenBank/DDBJ whole genome shotgun (WGS) entry which is preliminary data.</text>
</comment>
<dbReference type="AlphaFoldDB" id="A0A150QKB6"/>
<name>A0A150QKB6_SORCE</name>
<protein>
    <recommendedName>
        <fullName evidence="2">AraC-type transcription regulator ligand-binding domain-containing protein</fullName>
    </recommendedName>
</protein>
<evidence type="ECO:0000259" key="2">
    <source>
        <dbReference type="Pfam" id="PF12852"/>
    </source>
</evidence>
<organism evidence="3 4">
    <name type="scientific">Sorangium cellulosum</name>
    <name type="common">Polyangium cellulosum</name>
    <dbReference type="NCBI Taxonomy" id="56"/>
    <lineage>
        <taxon>Bacteria</taxon>
        <taxon>Pseudomonadati</taxon>
        <taxon>Myxococcota</taxon>
        <taxon>Polyangia</taxon>
        <taxon>Polyangiales</taxon>
        <taxon>Polyangiaceae</taxon>
        <taxon>Sorangium</taxon>
    </lineage>
</organism>